<dbReference type="GO" id="GO:0010230">
    <property type="term" value="P:alternative respiration"/>
    <property type="evidence" value="ECO:0007669"/>
    <property type="project" value="TreeGrafter"/>
</dbReference>
<comment type="catalytic activity">
    <reaction evidence="1">
        <text>2 a ubiquinol + O2 = 2 a ubiquinone + 2 H2O</text>
        <dbReference type="Rhea" id="RHEA:30255"/>
        <dbReference type="Rhea" id="RHEA-COMP:9565"/>
        <dbReference type="Rhea" id="RHEA-COMP:9566"/>
        <dbReference type="ChEBI" id="CHEBI:15377"/>
        <dbReference type="ChEBI" id="CHEBI:15379"/>
        <dbReference type="ChEBI" id="CHEBI:16389"/>
        <dbReference type="ChEBI" id="CHEBI:17976"/>
        <dbReference type="EC" id="1.10.3.11"/>
    </reaction>
</comment>
<dbReference type="GO" id="GO:0005739">
    <property type="term" value="C:mitochondrion"/>
    <property type="evidence" value="ECO:0007669"/>
    <property type="project" value="TreeGrafter"/>
</dbReference>
<evidence type="ECO:0000256" key="6">
    <source>
        <dbReference type="ARBA" id="ARBA00022448"/>
    </source>
</evidence>
<dbReference type="GO" id="GO:0102721">
    <property type="term" value="F:ubiquinol:oxygen oxidoreductase activity"/>
    <property type="evidence" value="ECO:0007669"/>
    <property type="project" value="UniProtKB-EC"/>
</dbReference>
<dbReference type="GO" id="GO:0046872">
    <property type="term" value="F:metal ion binding"/>
    <property type="evidence" value="ECO:0007669"/>
    <property type="project" value="UniProtKB-KW"/>
</dbReference>
<dbReference type="PANTHER" id="PTHR31803:SF6">
    <property type="entry name" value="UBIQUINOL OXIDASE 2, MITOCHONDRIAL"/>
    <property type="match status" value="1"/>
</dbReference>
<keyword evidence="10" id="KW-0249">Electron transport</keyword>
<dbReference type="InterPro" id="IPR002680">
    <property type="entry name" value="AOX"/>
</dbReference>
<dbReference type="GO" id="GO:0106292">
    <property type="term" value="F:superoxide-generating NADPH oxidase activity"/>
    <property type="evidence" value="ECO:0007669"/>
    <property type="project" value="UniProtKB-ARBA"/>
</dbReference>
<keyword evidence="12" id="KW-0560">Oxidoreductase</keyword>
<keyword evidence="7" id="KW-0679">Respiratory chain</keyword>
<keyword evidence="6" id="KW-0813">Transport</keyword>
<keyword evidence="16" id="KW-1185">Reference proteome</keyword>
<evidence type="ECO:0000256" key="2">
    <source>
        <dbReference type="ARBA" id="ARBA00001962"/>
    </source>
</evidence>
<organism evidence="15 16">
    <name type="scientific">Turnera subulata</name>
    <dbReference type="NCBI Taxonomy" id="218843"/>
    <lineage>
        <taxon>Eukaryota</taxon>
        <taxon>Viridiplantae</taxon>
        <taxon>Streptophyta</taxon>
        <taxon>Embryophyta</taxon>
        <taxon>Tracheophyta</taxon>
        <taxon>Spermatophyta</taxon>
        <taxon>Magnoliopsida</taxon>
        <taxon>eudicotyledons</taxon>
        <taxon>Gunneridae</taxon>
        <taxon>Pentapetalae</taxon>
        <taxon>rosids</taxon>
        <taxon>fabids</taxon>
        <taxon>Malpighiales</taxon>
        <taxon>Passifloraceae</taxon>
        <taxon>Turnera</taxon>
    </lineage>
</organism>
<comment type="subcellular location">
    <subcellularLocation>
        <location evidence="3">Membrane</location>
    </subcellularLocation>
</comment>
<name>A0A9Q0J7I4_9ROSI</name>
<dbReference type="EMBL" id="JAKUCV010005144">
    <property type="protein sequence ID" value="KAJ4832396.1"/>
    <property type="molecule type" value="Genomic_DNA"/>
</dbReference>
<dbReference type="OrthoDB" id="16906at2759"/>
<evidence type="ECO:0000256" key="12">
    <source>
        <dbReference type="ARBA" id="ARBA00023002"/>
    </source>
</evidence>
<evidence type="ECO:0000256" key="7">
    <source>
        <dbReference type="ARBA" id="ARBA00022660"/>
    </source>
</evidence>
<dbReference type="PANTHER" id="PTHR31803">
    <property type="entry name" value="ALTERNATIVE OXIDASE"/>
    <property type="match status" value="1"/>
</dbReference>
<reference evidence="15" key="2">
    <citation type="journal article" date="2023" name="Plants (Basel)">
        <title>Annotation of the Turnera subulata (Passifloraceae) Draft Genome Reveals the S-Locus Evolved after the Divergence of Turneroideae from Passifloroideae in a Stepwise Manner.</title>
        <authorList>
            <person name="Henning P.M."/>
            <person name="Roalson E.H."/>
            <person name="Mir W."/>
            <person name="McCubbin A.G."/>
            <person name="Shore J.S."/>
        </authorList>
    </citation>
    <scope>NUCLEOTIDE SEQUENCE</scope>
    <source>
        <strain evidence="15">F60SS</strain>
    </source>
</reference>
<comment type="caution">
    <text evidence="15">The sequence shown here is derived from an EMBL/GenBank/DDBJ whole genome shotgun (WGS) entry which is preliminary data.</text>
</comment>
<keyword evidence="13" id="KW-0408">Iron</keyword>
<evidence type="ECO:0000256" key="1">
    <source>
        <dbReference type="ARBA" id="ARBA00001192"/>
    </source>
</evidence>
<dbReference type="GO" id="GO:0009916">
    <property type="term" value="F:alternative oxidase activity"/>
    <property type="evidence" value="ECO:0007669"/>
    <property type="project" value="InterPro"/>
</dbReference>
<evidence type="ECO:0000256" key="13">
    <source>
        <dbReference type="ARBA" id="ARBA00023004"/>
    </source>
</evidence>
<evidence type="ECO:0000256" key="5">
    <source>
        <dbReference type="ARBA" id="ARBA00011898"/>
    </source>
</evidence>
<evidence type="ECO:0000256" key="14">
    <source>
        <dbReference type="ARBA" id="ARBA00023136"/>
    </source>
</evidence>
<accession>A0A9Q0J7I4</accession>
<comment type="similarity">
    <text evidence="4">Belongs to the alternative oxidase family.</text>
</comment>
<keyword evidence="14" id="KW-0472">Membrane</keyword>
<dbReference type="InterPro" id="IPR038659">
    <property type="entry name" value="AOX_sf"/>
</dbReference>
<gene>
    <name evidence="15" type="ORF">Tsubulata_009535</name>
</gene>
<evidence type="ECO:0000313" key="15">
    <source>
        <dbReference type="EMBL" id="KAJ4832396.1"/>
    </source>
</evidence>
<sequence>MNQFVARSAMLRGLVNGGVRGGGSGVGCITSTLLRNEATAGSVYTMPLRTMSSSSAAVAEKKDEAENNKTAVATKPEAVGGGGSIESYWGIARPKITREDGTEWPWNCFMPWETYRSDTSIDLTKHHVPKTFLDRVAYRTVKILRWPTDIFFQDIHHQGKELREAPAPLGYH</sequence>
<evidence type="ECO:0000256" key="11">
    <source>
        <dbReference type="ARBA" id="ARBA00022989"/>
    </source>
</evidence>
<dbReference type="Gene3D" id="1.20.1260.140">
    <property type="entry name" value="Alternative oxidase"/>
    <property type="match status" value="1"/>
</dbReference>
<proteinExistence type="inferred from homology"/>
<dbReference type="GO" id="GO:0016020">
    <property type="term" value="C:membrane"/>
    <property type="evidence" value="ECO:0007669"/>
    <property type="project" value="UniProtKB-SubCell"/>
</dbReference>
<protein>
    <recommendedName>
        <fullName evidence="5">ubiquinol oxidase (non-electrogenic)</fullName>
        <ecNumber evidence="5">1.10.3.11</ecNumber>
    </recommendedName>
</protein>
<evidence type="ECO:0000256" key="9">
    <source>
        <dbReference type="ARBA" id="ARBA00022723"/>
    </source>
</evidence>
<evidence type="ECO:0000256" key="3">
    <source>
        <dbReference type="ARBA" id="ARBA00004370"/>
    </source>
</evidence>
<evidence type="ECO:0000256" key="4">
    <source>
        <dbReference type="ARBA" id="ARBA00008388"/>
    </source>
</evidence>
<evidence type="ECO:0000313" key="16">
    <source>
        <dbReference type="Proteomes" id="UP001141552"/>
    </source>
</evidence>
<comment type="cofactor">
    <cofactor evidence="2">
        <name>Fe cation</name>
        <dbReference type="ChEBI" id="CHEBI:24875"/>
    </cofactor>
</comment>
<dbReference type="Proteomes" id="UP001141552">
    <property type="component" value="Unassembled WGS sequence"/>
</dbReference>
<reference evidence="15" key="1">
    <citation type="submission" date="2022-02" db="EMBL/GenBank/DDBJ databases">
        <authorList>
            <person name="Henning P.M."/>
            <person name="McCubbin A.G."/>
            <person name="Shore J.S."/>
        </authorList>
    </citation>
    <scope>NUCLEOTIDE SEQUENCE</scope>
    <source>
        <strain evidence="15">F60SS</strain>
        <tissue evidence="15">Leaves</tissue>
    </source>
</reference>
<dbReference type="EC" id="1.10.3.11" evidence="5"/>
<keyword evidence="8" id="KW-0812">Transmembrane</keyword>
<dbReference type="AlphaFoldDB" id="A0A9Q0J7I4"/>
<keyword evidence="9" id="KW-0479">Metal-binding</keyword>
<keyword evidence="11" id="KW-1133">Transmembrane helix</keyword>
<evidence type="ECO:0000256" key="8">
    <source>
        <dbReference type="ARBA" id="ARBA00022692"/>
    </source>
</evidence>
<evidence type="ECO:0000256" key="10">
    <source>
        <dbReference type="ARBA" id="ARBA00022982"/>
    </source>
</evidence>